<comment type="caution">
    <text evidence="7">The sequence shown here is derived from an EMBL/GenBank/DDBJ whole genome shotgun (WGS) entry which is preliminary data.</text>
</comment>
<dbReference type="AlphaFoldDB" id="A0AAJ4SH96"/>
<dbReference type="Proteomes" id="UP000274792">
    <property type="component" value="Unassembled WGS sequence"/>
</dbReference>
<keyword evidence="4" id="KW-0378">Hydrolase</keyword>
<dbReference type="GO" id="GO:0046872">
    <property type="term" value="F:metal ion binding"/>
    <property type="evidence" value="ECO:0007669"/>
    <property type="project" value="UniProtKB-KW"/>
</dbReference>
<reference evidence="6" key="3">
    <citation type="journal article" date="2023" name="Vet. Microbiol.">
        <title>Emergence of livestock-associated Mammaliicoccus sciuri ST71 co-harbouring mecA and mecC genes in Brazil.</title>
        <authorList>
            <person name="de Moura G.S."/>
            <person name="de Carvalho E."/>
            <person name="Ramos Sanchez E.M."/>
            <person name="Sellera F.P."/>
            <person name="Marques M.F.S."/>
            <person name="Heinemann M.B."/>
            <person name="De Vliegher S."/>
            <person name="Souza F.N."/>
            <person name="Mota R.A."/>
        </authorList>
    </citation>
    <scope>NUCLEOTIDE SEQUENCE</scope>
    <source>
        <strain evidence="6">BR656</strain>
    </source>
</reference>
<evidence type="ECO:0000313" key="9">
    <source>
        <dbReference type="Proteomes" id="UP001176210"/>
    </source>
</evidence>
<dbReference type="InterPro" id="IPR051013">
    <property type="entry name" value="MBL_superfamily_lactonases"/>
</dbReference>
<protein>
    <recommendedName>
        <fullName evidence="10">Metallo-beta-lactamase domain-containing protein</fullName>
    </recommendedName>
</protein>
<evidence type="ECO:0000256" key="1">
    <source>
        <dbReference type="ARBA" id="ARBA00001947"/>
    </source>
</evidence>
<dbReference type="RefSeq" id="WP_037588647.1">
    <property type="nucleotide sequence ID" value="NZ_CP120185.1"/>
</dbReference>
<organism evidence="7 8">
    <name type="scientific">Mammaliicoccus sciuri</name>
    <name type="common">Staphylococcus sciuri</name>
    <dbReference type="NCBI Taxonomy" id="1296"/>
    <lineage>
        <taxon>Bacteria</taxon>
        <taxon>Bacillati</taxon>
        <taxon>Bacillota</taxon>
        <taxon>Bacilli</taxon>
        <taxon>Bacillales</taxon>
        <taxon>Staphylococcaceae</taxon>
        <taxon>Mammaliicoccus</taxon>
    </lineage>
</organism>
<sequence>MADNIETIKHFKLYTTGSFLGDEAVINNSPTSRVERYYIFSYYLEINDFKILINTGFSEHVKPSTDLKTLKLFRRQDYKVYETLPSQLLKDHVHPDEIDYCIITNFSSHHLGYLNAFKNATIITSSEAYHDFITQQVSNNNNLQLSFHVMPDNFKERIEFVEDFVQTEHPILGKGYKVFNQDALVSYDLPGAMPGQFGLMMTFSNLMIFMCSDAAWCRSNIQKNDLPTKRLLRKAYNGELFIETHLKLIDLKENANTSLFIIPSHCKKMDDFEEVMELLDAIK</sequence>
<dbReference type="Proteomes" id="UP001176210">
    <property type="component" value="Unassembled WGS sequence"/>
</dbReference>
<evidence type="ECO:0000256" key="2">
    <source>
        <dbReference type="ARBA" id="ARBA00007749"/>
    </source>
</evidence>
<dbReference type="EMBL" id="RXWV01000056">
    <property type="protein sequence ID" value="RTX72174.1"/>
    <property type="molecule type" value="Genomic_DNA"/>
</dbReference>
<dbReference type="PANTHER" id="PTHR42978:SF2">
    <property type="entry name" value="102 KBASES UNSTABLE REGION: FROM 1 TO 119443"/>
    <property type="match status" value="1"/>
</dbReference>
<comment type="cofactor">
    <cofactor evidence="1">
        <name>Zn(2+)</name>
        <dbReference type="ChEBI" id="CHEBI:29105"/>
    </cofactor>
</comment>
<name>A0AAJ4SH96_MAMSC</name>
<comment type="similarity">
    <text evidence="2">Belongs to the metallo-beta-lactamase superfamily.</text>
</comment>
<evidence type="ECO:0000313" key="6">
    <source>
        <dbReference type="EMBL" id="MDL0117599.1"/>
    </source>
</evidence>
<gene>
    <name evidence="7" type="ORF">CD117_10760</name>
    <name evidence="6" type="ORF">OWO77_11580</name>
</gene>
<keyword evidence="3" id="KW-0479">Metal-binding</keyword>
<dbReference type="Gene3D" id="3.60.15.10">
    <property type="entry name" value="Ribonuclease Z/Hydroxyacylglutathione hydrolase-like"/>
    <property type="match status" value="1"/>
</dbReference>
<reference evidence="7 8" key="1">
    <citation type="submission" date="2018-10" db="EMBL/GenBank/DDBJ databases">
        <title>A collection Staphylococci species genome sequencing.</title>
        <authorList>
            <person name="Cole K."/>
        </authorList>
    </citation>
    <scope>NUCLEOTIDE SEQUENCE [LARGE SCALE GENOMIC DNA]</scope>
    <source>
        <strain evidence="7">CCUG 37923</strain>
        <strain evidence="8">NCTC 12218</strain>
    </source>
</reference>
<evidence type="ECO:0000256" key="3">
    <source>
        <dbReference type="ARBA" id="ARBA00022723"/>
    </source>
</evidence>
<keyword evidence="5" id="KW-0862">Zinc</keyword>
<evidence type="ECO:0000256" key="5">
    <source>
        <dbReference type="ARBA" id="ARBA00022833"/>
    </source>
</evidence>
<dbReference type="SUPFAM" id="SSF56281">
    <property type="entry name" value="Metallo-hydrolase/oxidoreductase"/>
    <property type="match status" value="1"/>
</dbReference>
<evidence type="ECO:0000256" key="4">
    <source>
        <dbReference type="ARBA" id="ARBA00022801"/>
    </source>
</evidence>
<evidence type="ECO:0008006" key="10">
    <source>
        <dbReference type="Google" id="ProtNLM"/>
    </source>
</evidence>
<reference evidence="6" key="2">
    <citation type="submission" date="2022-09" db="EMBL/GenBank/DDBJ databases">
        <authorList>
            <person name="De Moura G.S."/>
            <person name="Carvalho E."/>
            <person name="Ramos Sanchez E.M."/>
            <person name="Sellera F.P."/>
            <person name="Marques M.F.S."/>
            <person name="Heinemann M.B."/>
            <person name="De Vliegher S."/>
            <person name="Souza F.N."/>
            <person name="Mota R.A."/>
        </authorList>
    </citation>
    <scope>NUCLEOTIDE SEQUENCE</scope>
    <source>
        <strain evidence="6">BR656</strain>
    </source>
</reference>
<dbReference type="GO" id="GO:0016787">
    <property type="term" value="F:hydrolase activity"/>
    <property type="evidence" value="ECO:0007669"/>
    <property type="project" value="UniProtKB-KW"/>
</dbReference>
<keyword evidence="9" id="KW-1185">Reference proteome</keyword>
<proteinExistence type="inferred from homology"/>
<evidence type="ECO:0000313" key="8">
    <source>
        <dbReference type="Proteomes" id="UP000274792"/>
    </source>
</evidence>
<dbReference type="InterPro" id="IPR036866">
    <property type="entry name" value="RibonucZ/Hydroxyglut_hydro"/>
</dbReference>
<evidence type="ECO:0000313" key="7">
    <source>
        <dbReference type="EMBL" id="RTX72174.1"/>
    </source>
</evidence>
<accession>A0AAJ4SH96</accession>
<dbReference type="PANTHER" id="PTHR42978">
    <property type="entry name" value="QUORUM-QUENCHING LACTONASE YTNP-RELATED-RELATED"/>
    <property type="match status" value="1"/>
</dbReference>
<dbReference type="EMBL" id="JAPNQM010000007">
    <property type="protein sequence ID" value="MDL0117599.1"/>
    <property type="molecule type" value="Genomic_DNA"/>
</dbReference>